<gene>
    <name evidence="1" type="ORF">FF38_04815</name>
</gene>
<comment type="caution">
    <text evidence="1">The sequence shown here is derived from an EMBL/GenBank/DDBJ whole genome shotgun (WGS) entry which is preliminary data.</text>
</comment>
<sequence length="97" mass="11468">MDNCKKPSVIYTLFLYRQELKRTQKHYKRLNRTKLTLTDGLITKTLSSLKNCTADDLRALSREIKFKNQLKSELRRMNHLEKLGIKNPNPHGRITKL</sequence>
<reference evidence="1 2" key="1">
    <citation type="journal article" date="2015" name="Nat. Commun.">
        <title>Lucilia cuprina genome unlocks parasitic fly biology to underpin future interventions.</title>
        <authorList>
            <person name="Anstead C.A."/>
            <person name="Korhonen P.K."/>
            <person name="Young N.D."/>
            <person name="Hall R.S."/>
            <person name="Jex A.R."/>
            <person name="Murali S.C."/>
            <person name="Hughes D.S."/>
            <person name="Lee S.F."/>
            <person name="Perry T."/>
            <person name="Stroehlein A.J."/>
            <person name="Ansell B.R."/>
            <person name="Breugelmans B."/>
            <person name="Hofmann A."/>
            <person name="Qu J."/>
            <person name="Dugan S."/>
            <person name="Lee S.L."/>
            <person name="Chao H."/>
            <person name="Dinh H."/>
            <person name="Han Y."/>
            <person name="Doddapaneni H.V."/>
            <person name="Worley K.C."/>
            <person name="Muzny D.M."/>
            <person name="Ioannidis P."/>
            <person name="Waterhouse R.M."/>
            <person name="Zdobnov E.M."/>
            <person name="James P.J."/>
            <person name="Bagnall N.H."/>
            <person name="Kotze A.C."/>
            <person name="Gibbs R.A."/>
            <person name="Richards S."/>
            <person name="Batterham P."/>
            <person name="Gasser R.B."/>
        </authorList>
    </citation>
    <scope>NUCLEOTIDE SEQUENCE [LARGE SCALE GENOMIC DNA]</scope>
    <source>
        <strain evidence="1 2">LS</strain>
        <tissue evidence="1">Full body</tissue>
    </source>
</reference>
<dbReference type="AlphaFoldDB" id="A0A0L0BKP3"/>
<dbReference type="Pfam" id="PF05306">
    <property type="entry name" value="DUF733"/>
    <property type="match status" value="1"/>
</dbReference>
<dbReference type="Proteomes" id="UP000037069">
    <property type="component" value="Unassembled WGS sequence"/>
</dbReference>
<dbReference type="OMA" id="KRTQKHY"/>
<proteinExistence type="predicted"/>
<evidence type="ECO:0000313" key="2">
    <source>
        <dbReference type="Proteomes" id="UP000037069"/>
    </source>
</evidence>
<keyword evidence="2" id="KW-1185">Reference proteome</keyword>
<evidence type="ECO:0000313" key="1">
    <source>
        <dbReference type="EMBL" id="KNC20655.1"/>
    </source>
</evidence>
<dbReference type="OrthoDB" id="7935653at2759"/>
<dbReference type="InterPro" id="IPR007970">
    <property type="entry name" value="DUF733"/>
</dbReference>
<organism evidence="1 2">
    <name type="scientific">Lucilia cuprina</name>
    <name type="common">Green bottle fly</name>
    <name type="synonym">Australian sheep blowfly</name>
    <dbReference type="NCBI Taxonomy" id="7375"/>
    <lineage>
        <taxon>Eukaryota</taxon>
        <taxon>Metazoa</taxon>
        <taxon>Ecdysozoa</taxon>
        <taxon>Arthropoda</taxon>
        <taxon>Hexapoda</taxon>
        <taxon>Insecta</taxon>
        <taxon>Pterygota</taxon>
        <taxon>Neoptera</taxon>
        <taxon>Endopterygota</taxon>
        <taxon>Diptera</taxon>
        <taxon>Brachycera</taxon>
        <taxon>Muscomorpha</taxon>
        <taxon>Oestroidea</taxon>
        <taxon>Calliphoridae</taxon>
        <taxon>Luciliinae</taxon>
        <taxon>Lucilia</taxon>
    </lineage>
</organism>
<accession>A0A0L0BKP3</accession>
<dbReference type="EMBL" id="JRES01001708">
    <property type="protein sequence ID" value="KNC20655.1"/>
    <property type="molecule type" value="Genomic_DNA"/>
</dbReference>
<protein>
    <submittedName>
        <fullName evidence="1">Uncharacterized protein</fullName>
    </submittedName>
</protein>
<name>A0A0L0BKP3_LUCCU</name>